<reference evidence="3" key="2">
    <citation type="submission" date="2013-07" db="EMBL/GenBank/DDBJ databases">
        <authorList>
            <person name="Morais-Silva F.O."/>
            <person name="Rezende A.M."/>
            <person name="Pimentel C."/>
            <person name="Resende D.M."/>
            <person name="Santos C.I."/>
            <person name="Clemente C."/>
            <person name="de Oliveira L.M."/>
            <person name="da Silva S.M."/>
            <person name="Costa D.A."/>
            <person name="Varela-Raposo A."/>
            <person name="Horacio E.C.A."/>
            <person name="Matos M."/>
            <person name="Flores O."/>
            <person name="Ruiz J.C."/>
            <person name="Rodrigues-Pousada C."/>
        </authorList>
    </citation>
    <scope>NUCLEOTIDE SEQUENCE [LARGE SCALE GENOMIC DNA]</scope>
    <source>
        <strain evidence="3">ATCC 19364 / DSM 1382 / NCIMB 9332 / VKM B-1759</strain>
    </source>
</reference>
<dbReference type="EMBL" id="CP006585">
    <property type="protein sequence ID" value="AGW14898.1"/>
    <property type="molecule type" value="Genomic_DNA"/>
</dbReference>
<dbReference type="Proteomes" id="UP000016587">
    <property type="component" value="Chromosome"/>
</dbReference>
<dbReference type="KEGG" id="dgg:DGI_3189"/>
<organism evidence="2 3">
    <name type="scientific">Megalodesulfovibrio gigas (strain ATCC 19364 / DSM 1382 / NCIMB 9332 / VKM B-1759)</name>
    <name type="common">Desulfovibrio gigas</name>
    <dbReference type="NCBI Taxonomy" id="1121448"/>
    <lineage>
        <taxon>Bacteria</taxon>
        <taxon>Pseudomonadati</taxon>
        <taxon>Thermodesulfobacteriota</taxon>
        <taxon>Desulfovibrionia</taxon>
        <taxon>Desulfovibrionales</taxon>
        <taxon>Desulfovibrionaceae</taxon>
        <taxon>Megalodesulfovibrio</taxon>
    </lineage>
</organism>
<feature type="compositionally biased region" description="Basic and acidic residues" evidence="1">
    <location>
        <begin position="294"/>
        <end position="308"/>
    </location>
</feature>
<keyword evidence="3" id="KW-1185">Reference proteome</keyword>
<feature type="compositionally biased region" description="Low complexity" evidence="1">
    <location>
        <begin position="11"/>
        <end position="21"/>
    </location>
</feature>
<feature type="region of interest" description="Disordered" evidence="1">
    <location>
        <begin position="151"/>
        <end position="178"/>
    </location>
</feature>
<feature type="region of interest" description="Disordered" evidence="1">
    <location>
        <begin position="274"/>
        <end position="308"/>
    </location>
</feature>
<dbReference type="AlphaFoldDB" id="T2GF28"/>
<dbReference type="HOGENOM" id="CLU_902320_0_0_7"/>
<name>T2GF28_MEGG1</name>
<proteinExistence type="predicted"/>
<evidence type="ECO:0000313" key="3">
    <source>
        <dbReference type="Proteomes" id="UP000016587"/>
    </source>
</evidence>
<dbReference type="STRING" id="1121448.DGI_3189"/>
<reference evidence="2 3" key="1">
    <citation type="journal article" date="2013" name="J. Bacteriol.">
        <title>Roles of HynAB and Ech, the only two hydrogenases found in the model sulfate reducer Desulfovibrio gigas.</title>
        <authorList>
            <person name="Morais-Silva F.O."/>
            <person name="Santos C.I."/>
            <person name="Rodrigues R."/>
            <person name="Pereira I.A."/>
            <person name="Rodrigues-Pousada C."/>
        </authorList>
    </citation>
    <scope>NUCLEOTIDE SEQUENCE [LARGE SCALE GENOMIC DNA]</scope>
    <source>
        <strain evidence="3">ATCC 19364 / DSM 1382 / NCIMB 9332 / VKM B-1759</strain>
    </source>
</reference>
<dbReference type="RefSeq" id="WP_021761991.1">
    <property type="nucleotide sequence ID" value="NC_022444.1"/>
</dbReference>
<feature type="compositionally biased region" description="Pro residues" evidence="1">
    <location>
        <begin position="152"/>
        <end position="169"/>
    </location>
</feature>
<evidence type="ECO:0000313" key="2">
    <source>
        <dbReference type="EMBL" id="AGW14898.1"/>
    </source>
</evidence>
<evidence type="ECO:0000256" key="1">
    <source>
        <dbReference type="SAM" id="MobiDB-lite"/>
    </source>
</evidence>
<gene>
    <name evidence="2" type="ORF">DGI_3189</name>
</gene>
<dbReference type="OrthoDB" id="5456537at2"/>
<sequence length="308" mass="33381">MRAERFSRSCPATPATSLTTSLTPSLTPSMAALLALALLLALVAMPVRAHAQGTTIGRPFSGDAGNQFEYLQFIVAEDRTLTGAIINNAPRPRRDVEVQVTAIGLESRAPVWSFKQRFSEIPPNGRVEIRAAYGRFTAEPGAFTFKFTEAAAPPPVQAPPPPDAQPGPPVSDGESPTRNFCSAIFSERGEYVLEGTGPCESVAFPLEPGLVRFEVSRKGGDPISVELRDNEKQLVATLATNSTYRNLKASSKINQALRYRLQVTHDGKWTVRVSGTGLRDFGSRPSDDDASPAEPREPQGKRFELTLE</sequence>
<dbReference type="PATRIC" id="fig|1121448.10.peg.3147"/>
<feature type="region of interest" description="Disordered" evidence="1">
    <location>
        <begin position="1"/>
        <end position="21"/>
    </location>
</feature>
<accession>T2GF28</accession>
<protein>
    <submittedName>
        <fullName evidence="2">Uncharacterized protein</fullName>
    </submittedName>
</protein>